<sequence length="200" mass="21791">MISVKKNLCRLGVLSSSLLLLTAATTPSVIAFADIQTSAIKNNTDDADGMYFVQSHEMSVEDKELLVRNVKANHPTVSEDFIREVIERQLVGDYTLPEEETLFRSAWQGVTVDQLGAALDVAIGMALTGGAGSIAAGVLRVGKREAVGRVKSILIKYGLGKMIAEIPVDYMLNLLSPGYHIARYIDSIDTVPNNNRINLW</sequence>
<feature type="signal peptide" evidence="1">
    <location>
        <begin position="1"/>
        <end position="33"/>
    </location>
</feature>
<accession>A0AAX2LEW4</accession>
<protein>
    <submittedName>
        <fullName evidence="2">Membrane protein</fullName>
    </submittedName>
</protein>
<keyword evidence="1" id="KW-0732">Signal</keyword>
<organism evidence="2 3">
    <name type="scientific">Streptococcus equi subsp. zooepidemicus</name>
    <dbReference type="NCBI Taxonomy" id="40041"/>
    <lineage>
        <taxon>Bacteria</taxon>
        <taxon>Bacillati</taxon>
        <taxon>Bacillota</taxon>
        <taxon>Bacilli</taxon>
        <taxon>Lactobacillales</taxon>
        <taxon>Streptococcaceae</taxon>
        <taxon>Streptococcus</taxon>
    </lineage>
</organism>
<dbReference type="RefSeq" id="WP_227687776.1">
    <property type="nucleotide sequence ID" value="NZ_CP133952.1"/>
</dbReference>
<feature type="chain" id="PRO_5043489065" evidence="1">
    <location>
        <begin position="34"/>
        <end position="200"/>
    </location>
</feature>
<dbReference type="EMBL" id="UHHT01000001">
    <property type="protein sequence ID" value="SUO80422.1"/>
    <property type="molecule type" value="Genomic_DNA"/>
</dbReference>
<dbReference type="AlphaFoldDB" id="A0AAX2LEW4"/>
<comment type="caution">
    <text evidence="2">The sequence shown here is derived from an EMBL/GenBank/DDBJ whole genome shotgun (WGS) entry which is preliminary data.</text>
</comment>
<name>A0AAX2LEW4_STRSZ</name>
<evidence type="ECO:0000256" key="1">
    <source>
        <dbReference type="SAM" id="SignalP"/>
    </source>
</evidence>
<gene>
    <name evidence="2" type="ORF">NCTC7023_00355</name>
</gene>
<reference evidence="2 3" key="1">
    <citation type="submission" date="2018-06" db="EMBL/GenBank/DDBJ databases">
        <authorList>
            <consortium name="Pathogen Informatics"/>
            <person name="Doyle S."/>
        </authorList>
    </citation>
    <scope>NUCLEOTIDE SEQUENCE [LARGE SCALE GENOMIC DNA]</scope>
    <source>
        <strain evidence="2 3">NCTC7023</strain>
    </source>
</reference>
<evidence type="ECO:0000313" key="3">
    <source>
        <dbReference type="Proteomes" id="UP000255476"/>
    </source>
</evidence>
<dbReference type="Proteomes" id="UP000255476">
    <property type="component" value="Unassembled WGS sequence"/>
</dbReference>
<evidence type="ECO:0000313" key="2">
    <source>
        <dbReference type="EMBL" id="SUO80422.1"/>
    </source>
</evidence>
<proteinExistence type="predicted"/>